<feature type="domain" description="BPL/LPL catalytic" evidence="9">
    <location>
        <begin position="33"/>
        <end position="195"/>
    </location>
</feature>
<dbReference type="EC" id="2.3.1.181" evidence="3"/>
<dbReference type="PROSITE" id="PS51733">
    <property type="entry name" value="BPL_LPL_CATALYTIC"/>
    <property type="match status" value="1"/>
</dbReference>
<dbReference type="NCBIfam" id="TIGR00214">
    <property type="entry name" value="lipB"/>
    <property type="match status" value="1"/>
</dbReference>
<feature type="binding site" evidence="7">
    <location>
        <begin position="144"/>
        <end position="146"/>
    </location>
    <ligand>
        <name>substrate</name>
    </ligand>
</feature>
<dbReference type="GO" id="GO:0009249">
    <property type="term" value="P:protein lipoylation"/>
    <property type="evidence" value="ECO:0007669"/>
    <property type="project" value="InterPro"/>
</dbReference>
<dbReference type="CDD" id="cd16444">
    <property type="entry name" value="LipB"/>
    <property type="match status" value="1"/>
</dbReference>
<dbReference type="GO" id="GO:0033819">
    <property type="term" value="F:lipoyl(octanoyl) transferase activity"/>
    <property type="evidence" value="ECO:0007669"/>
    <property type="project" value="UniProtKB-EC"/>
</dbReference>
<evidence type="ECO:0000256" key="7">
    <source>
        <dbReference type="PIRSR" id="PIRSR016262-2"/>
    </source>
</evidence>
<dbReference type="PIRSF" id="PIRSF016262">
    <property type="entry name" value="LPLase"/>
    <property type="match status" value="1"/>
</dbReference>
<dbReference type="Gene3D" id="3.30.930.10">
    <property type="entry name" value="Bira Bifunctional Protein, Domain 2"/>
    <property type="match status" value="1"/>
</dbReference>
<evidence type="ECO:0000256" key="1">
    <source>
        <dbReference type="ARBA" id="ARBA00004821"/>
    </source>
</evidence>
<dbReference type="Pfam" id="PF21948">
    <property type="entry name" value="LplA-B_cat"/>
    <property type="match status" value="1"/>
</dbReference>
<comment type="similarity">
    <text evidence="2">Belongs to the LipB family.</text>
</comment>
<dbReference type="EMBL" id="CAJVPK010000654">
    <property type="protein sequence ID" value="CAG8536576.1"/>
    <property type="molecule type" value="Genomic_DNA"/>
</dbReference>
<dbReference type="PANTHER" id="PTHR10993:SF7">
    <property type="entry name" value="LIPOYLTRANSFERASE 2, MITOCHONDRIAL-RELATED"/>
    <property type="match status" value="1"/>
</dbReference>
<evidence type="ECO:0000256" key="3">
    <source>
        <dbReference type="ARBA" id="ARBA00012334"/>
    </source>
</evidence>
<dbReference type="NCBIfam" id="NF010925">
    <property type="entry name" value="PRK14345.1"/>
    <property type="match status" value="1"/>
</dbReference>
<feature type="non-terminal residue" evidence="10">
    <location>
        <position position="195"/>
    </location>
</feature>
<comment type="caution">
    <text evidence="10">The sequence shown here is derived from an EMBL/GenBank/DDBJ whole genome shotgun (WGS) entry which is preliminary data.</text>
</comment>
<reference evidence="10" key="1">
    <citation type="submission" date="2021-06" db="EMBL/GenBank/DDBJ databases">
        <authorList>
            <person name="Kallberg Y."/>
            <person name="Tangrot J."/>
            <person name="Rosling A."/>
        </authorList>
    </citation>
    <scope>NUCLEOTIDE SEQUENCE</scope>
    <source>
        <strain evidence="10">AZ414A</strain>
    </source>
</reference>
<dbReference type="InterPro" id="IPR045864">
    <property type="entry name" value="aa-tRNA-synth_II/BPL/LPL"/>
</dbReference>
<evidence type="ECO:0000259" key="9">
    <source>
        <dbReference type="PROSITE" id="PS51733"/>
    </source>
</evidence>
<feature type="binding site" evidence="7">
    <location>
        <begin position="65"/>
        <end position="72"/>
    </location>
    <ligand>
        <name>substrate</name>
    </ligand>
</feature>
<feature type="binding site" evidence="7">
    <location>
        <begin position="131"/>
        <end position="133"/>
    </location>
    <ligand>
        <name>substrate</name>
    </ligand>
</feature>
<evidence type="ECO:0000256" key="2">
    <source>
        <dbReference type="ARBA" id="ARBA00007907"/>
    </source>
</evidence>
<dbReference type="OrthoDB" id="19908at2759"/>
<comment type="pathway">
    <text evidence="1">Protein modification; protein lipoylation via endogenous pathway; protein N(6)-(lipoyl)lysine from octanoyl-[acyl-carrier-protein]: step 1/2.</text>
</comment>
<evidence type="ECO:0000256" key="5">
    <source>
        <dbReference type="ARBA" id="ARBA00023315"/>
    </source>
</evidence>
<feature type="site" description="Lowers pKa of active site Cys" evidence="8">
    <location>
        <position position="128"/>
    </location>
</feature>
<evidence type="ECO:0000313" key="11">
    <source>
        <dbReference type="Proteomes" id="UP000789706"/>
    </source>
</evidence>
<dbReference type="InterPro" id="IPR020605">
    <property type="entry name" value="Octanoyltransferase_CS"/>
</dbReference>
<protein>
    <recommendedName>
        <fullName evidence="3">lipoyl(octanoyl) transferase</fullName>
        <ecNumber evidence="3">2.3.1.181</ecNumber>
    </recommendedName>
</protein>
<sequence length="195" mass="22141">MESFVVPCIYLSQISYIKALNLQRFLVQSKLDSISSDFLLLLQHPPTYTTGRRDLNNNDNKETLRGGQTTFHGPGQLVGYPILNLRNFGLSVRNYVCAIEHVIIKTCETFNINAQTTEHTGVWIDNEKICAIGIHIQRFMTSHGFALNCNNDLSWFDHIIPCGLEDKKHTSLTKEILKQPPGKYEKYGNNITIGE</sequence>
<evidence type="ECO:0000256" key="6">
    <source>
        <dbReference type="PIRSR" id="PIRSR016262-1"/>
    </source>
</evidence>
<dbReference type="PROSITE" id="PS01313">
    <property type="entry name" value="LIPB"/>
    <property type="match status" value="1"/>
</dbReference>
<proteinExistence type="inferred from homology"/>
<accession>A0A9N9AQJ3</accession>
<dbReference type="PANTHER" id="PTHR10993">
    <property type="entry name" value="OCTANOYLTRANSFERASE"/>
    <property type="match status" value="1"/>
</dbReference>
<keyword evidence="5" id="KW-0012">Acyltransferase</keyword>
<feature type="active site" description="Acyl-thioester intermediate" evidence="6">
    <location>
        <position position="162"/>
    </location>
</feature>
<keyword evidence="11" id="KW-1185">Reference proteome</keyword>
<evidence type="ECO:0000256" key="4">
    <source>
        <dbReference type="ARBA" id="ARBA00022679"/>
    </source>
</evidence>
<dbReference type="AlphaFoldDB" id="A0A9N9AQJ3"/>
<evidence type="ECO:0000256" key="8">
    <source>
        <dbReference type="PIRSR" id="PIRSR016262-3"/>
    </source>
</evidence>
<dbReference type="InterPro" id="IPR000544">
    <property type="entry name" value="Octanoyltransferase"/>
</dbReference>
<gene>
    <name evidence="10" type="ORF">DEBURN_LOCUS6403</name>
</gene>
<keyword evidence="4" id="KW-0808">Transferase</keyword>
<dbReference type="Proteomes" id="UP000789706">
    <property type="component" value="Unassembled WGS sequence"/>
</dbReference>
<organism evidence="10 11">
    <name type="scientific">Diversispora eburnea</name>
    <dbReference type="NCBI Taxonomy" id="1213867"/>
    <lineage>
        <taxon>Eukaryota</taxon>
        <taxon>Fungi</taxon>
        <taxon>Fungi incertae sedis</taxon>
        <taxon>Mucoromycota</taxon>
        <taxon>Glomeromycotina</taxon>
        <taxon>Glomeromycetes</taxon>
        <taxon>Diversisporales</taxon>
        <taxon>Diversisporaceae</taxon>
        <taxon>Diversispora</taxon>
    </lineage>
</organism>
<evidence type="ECO:0000313" key="10">
    <source>
        <dbReference type="EMBL" id="CAG8536576.1"/>
    </source>
</evidence>
<dbReference type="SUPFAM" id="SSF55681">
    <property type="entry name" value="Class II aaRS and biotin synthetases"/>
    <property type="match status" value="1"/>
</dbReference>
<dbReference type="InterPro" id="IPR004143">
    <property type="entry name" value="BPL_LPL_catalytic"/>
</dbReference>
<name>A0A9N9AQJ3_9GLOM</name>